<dbReference type="EMBL" id="FODF01000001">
    <property type="protein sequence ID" value="SEN14918.1"/>
    <property type="molecule type" value="Genomic_DNA"/>
</dbReference>
<keyword evidence="3" id="KW-1185">Reference proteome</keyword>
<name>A0A1H8E809_9FIRM</name>
<gene>
    <name evidence="2" type="ORF">SAMN05216454_1016</name>
</gene>
<sequence length="536" mass="58696">MKKKLSLLLSTAMLANVLAYTGVEVFAQESSETTTKLTSDAVKREEVLPSIIKPGVPEKIYLDIDSYQDAMEKIKKDLNTDIDVPVLIASDSSEIKGKLLKGVGVTLYKLTEEESKNKRFTPDSTNLLSDNKYSIPSENGEFVVPFKHENLKPKDKIGICISYSIREANNEVVNKTYVTEATYIGENAQKIGVNGKVDISKVLVGLPSDAKVEEVEKIDSSTAGVKELKLKVTYENKETIFSIPVTVSNEEVLDSSLRISGNNRYETNIESVKRSFKEKNVETVIVASGKSFADPLSAGPLAMKLNAPIIFADQNGLNEEAIKLIDTLGAKNIIVIGGKNTVTEDVEKQLEGKNIKRIAGDDRYETSKLIAKEYGASRHIIITDGKKFADALSATPLSKKIQAPILLVNNVNSIPESINVYNDAYIVGGKSSVSSETENRVKEYMKNKNVYRVYGANRSETSTQVASLTKFDENILVNGNSFPDALSSINLLHTGGKNLLLSGKDRADKNVKKLLANKVNYIIGGYSTVSKDILGY</sequence>
<organism evidence="2 3">
    <name type="scientific">Peptostreptococcus russellii</name>
    <dbReference type="NCBI Taxonomy" id="215200"/>
    <lineage>
        <taxon>Bacteria</taxon>
        <taxon>Bacillati</taxon>
        <taxon>Bacillota</taxon>
        <taxon>Clostridia</taxon>
        <taxon>Peptostreptococcales</taxon>
        <taxon>Peptostreptococcaceae</taxon>
        <taxon>Peptostreptococcus</taxon>
    </lineage>
</organism>
<accession>A0A1H8E809</accession>
<evidence type="ECO:0000313" key="3">
    <source>
        <dbReference type="Proteomes" id="UP000199512"/>
    </source>
</evidence>
<dbReference type="Gene3D" id="3.40.50.12090">
    <property type="match status" value="2"/>
</dbReference>
<keyword evidence="1" id="KW-0732">Signal</keyword>
<dbReference type="InterPro" id="IPR051922">
    <property type="entry name" value="Bact_Sporulation_Assoc"/>
</dbReference>
<feature type="signal peptide" evidence="1">
    <location>
        <begin position="1"/>
        <end position="19"/>
    </location>
</feature>
<protein>
    <submittedName>
        <fullName evidence="2">Putative cell wall binding repeat 2</fullName>
    </submittedName>
</protein>
<dbReference type="Pfam" id="PF04122">
    <property type="entry name" value="CW_binding_2"/>
    <property type="match status" value="3"/>
</dbReference>
<evidence type="ECO:0000256" key="1">
    <source>
        <dbReference type="SAM" id="SignalP"/>
    </source>
</evidence>
<dbReference type="OrthoDB" id="3268660at2"/>
<dbReference type="InterPro" id="IPR007253">
    <property type="entry name" value="Cell_wall-bd_2"/>
</dbReference>
<dbReference type="STRING" id="215200.SAMN05216454_1016"/>
<dbReference type="PANTHER" id="PTHR30032:SF8">
    <property type="entry name" value="GERMINATION-SPECIFIC N-ACETYLMURAMOYL-L-ALANINE AMIDASE"/>
    <property type="match status" value="1"/>
</dbReference>
<dbReference type="PANTHER" id="PTHR30032">
    <property type="entry name" value="N-ACETYLMURAMOYL-L-ALANINE AMIDASE-RELATED"/>
    <property type="match status" value="1"/>
</dbReference>
<proteinExistence type="predicted"/>
<dbReference type="RefSeq" id="WP_091972788.1">
    <property type="nucleotide sequence ID" value="NZ_CAUWDX010000007.1"/>
</dbReference>
<dbReference type="Proteomes" id="UP000199512">
    <property type="component" value="Unassembled WGS sequence"/>
</dbReference>
<feature type="chain" id="PRO_5038574505" evidence="1">
    <location>
        <begin position="20"/>
        <end position="536"/>
    </location>
</feature>
<evidence type="ECO:0000313" key="2">
    <source>
        <dbReference type="EMBL" id="SEN14918.1"/>
    </source>
</evidence>
<dbReference type="AlphaFoldDB" id="A0A1H8E809"/>
<reference evidence="2 3" key="1">
    <citation type="submission" date="2016-10" db="EMBL/GenBank/DDBJ databases">
        <authorList>
            <person name="de Groot N.N."/>
        </authorList>
    </citation>
    <scope>NUCLEOTIDE SEQUENCE [LARGE SCALE GENOMIC DNA]</scope>
    <source>
        <strain evidence="2 3">Calf135</strain>
    </source>
</reference>